<comment type="caution">
    <text evidence="3">The sequence shown here is derived from an EMBL/GenBank/DDBJ whole genome shotgun (WGS) entry which is preliminary data.</text>
</comment>
<protein>
    <submittedName>
        <fullName evidence="3">Uncharacterized protein</fullName>
    </submittedName>
</protein>
<sequence length="94" mass="11014">MFSLHHEITDRDQMAKMKDIVELYEEESVAKTKEIDAKENKLTRLKDELARMGRKIDIFVFSLWKEAYSAAKVKYKLPDSPEDSSHDPRSPPQM</sequence>
<feature type="region of interest" description="Disordered" evidence="2">
    <location>
        <begin position="75"/>
        <end position="94"/>
    </location>
</feature>
<dbReference type="EMBL" id="JABWDY010024912">
    <property type="protein sequence ID" value="KAF5189867.1"/>
    <property type="molecule type" value="Genomic_DNA"/>
</dbReference>
<keyword evidence="4" id="KW-1185">Reference proteome</keyword>
<feature type="coiled-coil region" evidence="1">
    <location>
        <begin position="21"/>
        <end position="55"/>
    </location>
</feature>
<organism evidence="3 4">
    <name type="scientific">Thalictrum thalictroides</name>
    <name type="common">Rue-anemone</name>
    <name type="synonym">Anemone thalictroides</name>
    <dbReference type="NCBI Taxonomy" id="46969"/>
    <lineage>
        <taxon>Eukaryota</taxon>
        <taxon>Viridiplantae</taxon>
        <taxon>Streptophyta</taxon>
        <taxon>Embryophyta</taxon>
        <taxon>Tracheophyta</taxon>
        <taxon>Spermatophyta</taxon>
        <taxon>Magnoliopsida</taxon>
        <taxon>Ranunculales</taxon>
        <taxon>Ranunculaceae</taxon>
        <taxon>Thalictroideae</taxon>
        <taxon>Thalictrum</taxon>
    </lineage>
</organism>
<gene>
    <name evidence="3" type="ORF">FRX31_020544</name>
</gene>
<evidence type="ECO:0000313" key="3">
    <source>
        <dbReference type="EMBL" id="KAF5189867.1"/>
    </source>
</evidence>
<accession>A0A7J6VYU6</accession>
<evidence type="ECO:0000256" key="1">
    <source>
        <dbReference type="SAM" id="Coils"/>
    </source>
</evidence>
<dbReference type="AlphaFoldDB" id="A0A7J6VYU6"/>
<evidence type="ECO:0000256" key="2">
    <source>
        <dbReference type="SAM" id="MobiDB-lite"/>
    </source>
</evidence>
<evidence type="ECO:0000313" key="4">
    <source>
        <dbReference type="Proteomes" id="UP000554482"/>
    </source>
</evidence>
<reference evidence="3 4" key="1">
    <citation type="submission" date="2020-06" db="EMBL/GenBank/DDBJ databases">
        <title>Transcriptomic and genomic resources for Thalictrum thalictroides and T. hernandezii: Facilitating candidate gene discovery in an emerging model plant lineage.</title>
        <authorList>
            <person name="Arias T."/>
            <person name="Riano-Pachon D.M."/>
            <person name="Di Stilio V.S."/>
        </authorList>
    </citation>
    <scope>NUCLEOTIDE SEQUENCE [LARGE SCALE GENOMIC DNA]</scope>
    <source>
        <strain evidence="4">cv. WT478/WT964</strain>
        <tissue evidence="3">Leaves</tissue>
    </source>
</reference>
<proteinExistence type="predicted"/>
<name>A0A7J6VYU6_THATH</name>
<feature type="compositionally biased region" description="Basic and acidic residues" evidence="2">
    <location>
        <begin position="76"/>
        <end position="94"/>
    </location>
</feature>
<keyword evidence="1" id="KW-0175">Coiled coil</keyword>
<dbReference type="Proteomes" id="UP000554482">
    <property type="component" value="Unassembled WGS sequence"/>
</dbReference>